<comment type="similarity">
    <text evidence="1">Belongs to the glutaredoxin family. CGFS subfamily.</text>
</comment>
<keyword evidence="9" id="KW-1185">Reference proteome</keyword>
<dbReference type="PROSITE" id="PS51354">
    <property type="entry name" value="GLUTAREDOXIN_2"/>
    <property type="match status" value="1"/>
</dbReference>
<keyword evidence="3" id="KW-0479">Metal-binding</keyword>
<evidence type="ECO:0000256" key="2">
    <source>
        <dbReference type="ARBA" id="ARBA00022714"/>
    </source>
</evidence>
<dbReference type="GO" id="GO:0051537">
    <property type="term" value="F:2 iron, 2 sulfur cluster binding"/>
    <property type="evidence" value="ECO:0007669"/>
    <property type="project" value="UniProtKB-KW"/>
</dbReference>
<gene>
    <name evidence="8" type="ORF">A3770_05p35790</name>
</gene>
<dbReference type="FunFam" id="3.40.30.10:FF:000005">
    <property type="entry name" value="Glutaredoxin 5"/>
    <property type="match status" value="1"/>
</dbReference>
<name>A0A5B8MLA1_9CHLO</name>
<dbReference type="OrthoDB" id="415696at2759"/>
<dbReference type="InterPro" id="IPR036249">
    <property type="entry name" value="Thioredoxin-like_sf"/>
</dbReference>
<dbReference type="AlphaFoldDB" id="A0A5B8MLA1"/>
<reference evidence="8 9" key="1">
    <citation type="submission" date="2018-07" db="EMBL/GenBank/DDBJ databases">
        <title>The complete nuclear genome of the prasinophyte Chloropicon primus (CCMP1205).</title>
        <authorList>
            <person name="Pombert J.-F."/>
            <person name="Otis C."/>
            <person name="Turmel M."/>
            <person name="Lemieux C."/>
        </authorList>
    </citation>
    <scope>NUCLEOTIDE SEQUENCE [LARGE SCALE GENOMIC DNA]</scope>
    <source>
        <strain evidence="8 9">CCMP1205</strain>
    </source>
</reference>
<evidence type="ECO:0000259" key="7">
    <source>
        <dbReference type="Pfam" id="PF00462"/>
    </source>
</evidence>
<evidence type="ECO:0000256" key="5">
    <source>
        <dbReference type="ARBA" id="ARBA00023014"/>
    </source>
</evidence>
<keyword evidence="2" id="KW-0001">2Fe-2S</keyword>
<dbReference type="CDD" id="cd03028">
    <property type="entry name" value="GRX_PICOT_like"/>
    <property type="match status" value="1"/>
</dbReference>
<dbReference type="PANTHER" id="PTHR10293">
    <property type="entry name" value="GLUTAREDOXIN FAMILY MEMBER"/>
    <property type="match status" value="1"/>
</dbReference>
<feature type="domain" description="Glutaredoxin" evidence="7">
    <location>
        <begin position="95"/>
        <end position="158"/>
    </location>
</feature>
<dbReference type="Gene3D" id="3.40.30.10">
    <property type="entry name" value="Glutaredoxin"/>
    <property type="match status" value="1"/>
</dbReference>
<keyword evidence="5" id="KW-0411">Iron-sulfur</keyword>
<evidence type="ECO:0000256" key="4">
    <source>
        <dbReference type="ARBA" id="ARBA00023004"/>
    </source>
</evidence>
<sequence>MEARVRARTRAGVGGWKRVACSCACGGREAGGQGRRREGRGVGRRDGIAARNWTGGQGRARTWSWRCEAQQGESPSGFTPELRDAVDRLISENKIVLFMKGTKMFPQCGFSNTCVQIFNQLGAPFEDINVLEDERIRVGMKEYSQWPTFPQVYIEGEFYGGCDILLESFQSGELEEYIERVLAS</sequence>
<proteinExistence type="inferred from homology"/>
<keyword evidence="6" id="KW-0676">Redox-active center</keyword>
<dbReference type="SUPFAM" id="SSF52833">
    <property type="entry name" value="Thioredoxin-like"/>
    <property type="match status" value="1"/>
</dbReference>
<dbReference type="Proteomes" id="UP000316726">
    <property type="component" value="Chromosome 5"/>
</dbReference>
<keyword evidence="4" id="KW-0408">Iron</keyword>
<evidence type="ECO:0000256" key="3">
    <source>
        <dbReference type="ARBA" id="ARBA00022723"/>
    </source>
</evidence>
<dbReference type="PANTHER" id="PTHR10293:SF72">
    <property type="entry name" value="MONOTHIOL GLUTAREDOXIN-S14, CHLOROPLASTIC"/>
    <property type="match status" value="1"/>
</dbReference>
<dbReference type="InterPro" id="IPR004480">
    <property type="entry name" value="Monothiol_GRX-rel"/>
</dbReference>
<dbReference type="InterPro" id="IPR033658">
    <property type="entry name" value="GRX_PICOT-like"/>
</dbReference>
<dbReference type="STRING" id="1764295.A0A5B8MLA1"/>
<dbReference type="EMBL" id="CP031038">
    <property type="protein sequence ID" value="QDZ21061.1"/>
    <property type="molecule type" value="Genomic_DNA"/>
</dbReference>
<dbReference type="NCBIfam" id="TIGR00365">
    <property type="entry name" value="Grx4 family monothiol glutaredoxin"/>
    <property type="match status" value="1"/>
</dbReference>
<protein>
    <submittedName>
        <fullName evidence="8">Monothiol glutaredoxin</fullName>
    </submittedName>
</protein>
<dbReference type="Pfam" id="PF00462">
    <property type="entry name" value="Glutaredoxin"/>
    <property type="match status" value="1"/>
</dbReference>
<evidence type="ECO:0000256" key="6">
    <source>
        <dbReference type="ARBA" id="ARBA00023284"/>
    </source>
</evidence>
<evidence type="ECO:0000313" key="9">
    <source>
        <dbReference type="Proteomes" id="UP000316726"/>
    </source>
</evidence>
<evidence type="ECO:0000256" key="1">
    <source>
        <dbReference type="ARBA" id="ARBA00008983"/>
    </source>
</evidence>
<organism evidence="8 9">
    <name type="scientific">Chloropicon primus</name>
    <dbReference type="NCBI Taxonomy" id="1764295"/>
    <lineage>
        <taxon>Eukaryota</taxon>
        <taxon>Viridiplantae</taxon>
        <taxon>Chlorophyta</taxon>
        <taxon>Chloropicophyceae</taxon>
        <taxon>Chloropicales</taxon>
        <taxon>Chloropicaceae</taxon>
        <taxon>Chloropicon</taxon>
    </lineage>
</organism>
<dbReference type="GO" id="GO:0046872">
    <property type="term" value="F:metal ion binding"/>
    <property type="evidence" value="ECO:0007669"/>
    <property type="project" value="UniProtKB-KW"/>
</dbReference>
<accession>A0A5B8MLA1</accession>
<evidence type="ECO:0000313" key="8">
    <source>
        <dbReference type="EMBL" id="QDZ21061.1"/>
    </source>
</evidence>
<dbReference type="InterPro" id="IPR002109">
    <property type="entry name" value="Glutaredoxin"/>
</dbReference>